<sequence length="394" mass="44441">MMSTAAAPWRIANWDRFAMAIDSLVDIMGSPRIWMMPEENDTVNTRSRGEGIRTKQEQKQVFRHESNHVPRESLVKGNSIHSLDKTISKLEEELAAARAAQESIMNGSPVTESLRIADFTSKRKYLMVIGINTAFNSRKRRDSVRATWMPQGDKRKKLEEEKGIVIRFVIGHSSTSGGILDKAIEAEDNKHGDFLRLEHVEGYLELSAKTRTYFSTAVGLWDADFYVKVDDDVHVNPGTLGKILSSHRLKPRVYVGCMKSGPILAKKGVRYQEPEHWKFGGEGNKYFRHATGQLYAISNDLATYIAINKHLLHKYANEDVSLGAWLIGLDVTHVDDKNLCCGTPPDCEWKAQAGNVCGASFDWICSGICRSDERIHEVHQRCGESEDELWKATF</sequence>
<dbReference type="Proteomes" id="UP000596660">
    <property type="component" value="Unplaced"/>
</dbReference>
<keyword evidence="12 13" id="KW-0464">Manganese</keyword>
<evidence type="ECO:0000256" key="13">
    <source>
        <dbReference type="RuleBase" id="RU363063"/>
    </source>
</evidence>
<dbReference type="Pfam" id="PF01762">
    <property type="entry name" value="Galactosyl_T"/>
    <property type="match status" value="1"/>
</dbReference>
<keyword evidence="10 13" id="KW-0333">Golgi apparatus</keyword>
<evidence type="ECO:0000256" key="8">
    <source>
        <dbReference type="ARBA" id="ARBA00022968"/>
    </source>
</evidence>
<protein>
    <recommendedName>
        <fullName evidence="13">Hexosyltransferase</fullName>
        <ecNumber evidence="13">2.4.1.-</ecNumber>
    </recommendedName>
</protein>
<organism evidence="15 16">
    <name type="scientific">Chenopodium quinoa</name>
    <name type="common">Quinoa</name>
    <dbReference type="NCBI Taxonomy" id="63459"/>
    <lineage>
        <taxon>Eukaryota</taxon>
        <taxon>Viridiplantae</taxon>
        <taxon>Streptophyta</taxon>
        <taxon>Embryophyta</taxon>
        <taxon>Tracheophyta</taxon>
        <taxon>Spermatophyta</taxon>
        <taxon>Magnoliopsida</taxon>
        <taxon>eudicotyledons</taxon>
        <taxon>Gunneridae</taxon>
        <taxon>Pentapetalae</taxon>
        <taxon>Caryophyllales</taxon>
        <taxon>Chenopodiaceae</taxon>
        <taxon>Chenopodioideae</taxon>
        <taxon>Atripliceae</taxon>
        <taxon>Chenopodium</taxon>
    </lineage>
</organism>
<evidence type="ECO:0000313" key="16">
    <source>
        <dbReference type="Proteomes" id="UP000596660"/>
    </source>
</evidence>
<dbReference type="GO" id="GO:0008378">
    <property type="term" value="F:galactosyltransferase activity"/>
    <property type="evidence" value="ECO:0007669"/>
    <property type="project" value="TreeGrafter"/>
</dbReference>
<keyword evidence="6" id="KW-0808">Transferase</keyword>
<keyword evidence="9" id="KW-1133">Transmembrane helix</keyword>
<comment type="pathway">
    <text evidence="3">Protein modification; protein glycosylation.</text>
</comment>
<dbReference type="Gramene" id="AUR62021941-RA">
    <property type="protein sequence ID" value="AUR62021941-RA:cds"/>
    <property type="gene ID" value="AUR62021941"/>
</dbReference>
<evidence type="ECO:0000256" key="1">
    <source>
        <dbReference type="ARBA" id="ARBA00001936"/>
    </source>
</evidence>
<comment type="subcellular location">
    <subcellularLocation>
        <location evidence="2 13">Golgi apparatus membrane</location>
        <topology evidence="2 13">Single-pass type II membrane protein</topology>
    </subcellularLocation>
</comment>
<keyword evidence="11" id="KW-0472">Membrane</keyword>
<reference evidence="15" key="2">
    <citation type="submission" date="2021-03" db="UniProtKB">
        <authorList>
            <consortium name="EnsemblPlants"/>
        </authorList>
    </citation>
    <scope>IDENTIFICATION</scope>
</reference>
<keyword evidence="7" id="KW-0812">Transmembrane</keyword>
<evidence type="ECO:0000256" key="11">
    <source>
        <dbReference type="ARBA" id="ARBA00023136"/>
    </source>
</evidence>
<keyword evidence="16" id="KW-1185">Reference proteome</keyword>
<comment type="similarity">
    <text evidence="4 13">Belongs to the glycosyltransferase 31 family.</text>
</comment>
<reference evidence="15" key="1">
    <citation type="journal article" date="2017" name="Nature">
        <title>The genome of Chenopodium quinoa.</title>
        <authorList>
            <person name="Jarvis D.E."/>
            <person name="Ho Y.S."/>
            <person name="Lightfoot D.J."/>
            <person name="Schmoeckel S.M."/>
            <person name="Li B."/>
            <person name="Borm T.J.A."/>
            <person name="Ohyanagi H."/>
            <person name="Mineta K."/>
            <person name="Michell C.T."/>
            <person name="Saber N."/>
            <person name="Kharbatia N.M."/>
            <person name="Rupper R.R."/>
            <person name="Sharp A.R."/>
            <person name="Dally N."/>
            <person name="Boughton B.A."/>
            <person name="Woo Y.H."/>
            <person name="Gao G."/>
            <person name="Schijlen E.G.W.M."/>
            <person name="Guo X."/>
            <person name="Momin A.A."/>
            <person name="Negrao S."/>
            <person name="Al-Babili S."/>
            <person name="Gehring C."/>
            <person name="Roessner U."/>
            <person name="Jung C."/>
            <person name="Murphy K."/>
            <person name="Arold S.T."/>
            <person name="Gojobori T."/>
            <person name="van der Linden C.G."/>
            <person name="van Loo E.N."/>
            <person name="Jellen E.N."/>
            <person name="Maughan P.J."/>
            <person name="Tester M."/>
        </authorList>
    </citation>
    <scope>NUCLEOTIDE SEQUENCE [LARGE SCALE GENOMIC DNA]</scope>
    <source>
        <strain evidence="15">cv. PI 614886</strain>
    </source>
</reference>
<comment type="cofactor">
    <cofactor evidence="1 13">
        <name>Mn(2+)</name>
        <dbReference type="ChEBI" id="CHEBI:29035"/>
    </cofactor>
</comment>
<dbReference type="EnsemblPlants" id="AUR62021941-RA">
    <property type="protein sequence ID" value="AUR62021941-RA:cds"/>
    <property type="gene ID" value="AUR62021941"/>
</dbReference>
<evidence type="ECO:0000256" key="6">
    <source>
        <dbReference type="ARBA" id="ARBA00022679"/>
    </source>
</evidence>
<dbReference type="UniPathway" id="UPA00378"/>
<proteinExistence type="inferred from homology"/>
<feature type="domain" description="DUF4094" evidence="14">
    <location>
        <begin position="31"/>
        <end position="100"/>
    </location>
</feature>
<dbReference type="Gene3D" id="3.90.550.50">
    <property type="match status" value="1"/>
</dbReference>
<dbReference type="EC" id="2.4.1.-" evidence="13"/>
<dbReference type="InterPro" id="IPR002659">
    <property type="entry name" value="Glyco_trans_31"/>
</dbReference>
<evidence type="ECO:0000256" key="2">
    <source>
        <dbReference type="ARBA" id="ARBA00004323"/>
    </source>
</evidence>
<dbReference type="PANTHER" id="PTHR11214">
    <property type="entry name" value="BETA-1,3-N-ACETYLGLUCOSAMINYLTRANSFERASE"/>
    <property type="match status" value="1"/>
</dbReference>
<keyword evidence="8" id="KW-0735">Signal-anchor</keyword>
<accession>A0A803M1V9</accession>
<dbReference type="FunFam" id="3.90.550.50:FF:000002">
    <property type="entry name" value="Hexosyltransferase"/>
    <property type="match status" value="1"/>
</dbReference>
<dbReference type="AlphaFoldDB" id="A0A803M1V9"/>
<dbReference type="Pfam" id="PF13334">
    <property type="entry name" value="DUF4094"/>
    <property type="match status" value="1"/>
</dbReference>
<evidence type="ECO:0000256" key="5">
    <source>
        <dbReference type="ARBA" id="ARBA00022676"/>
    </source>
</evidence>
<evidence type="ECO:0000256" key="7">
    <source>
        <dbReference type="ARBA" id="ARBA00022692"/>
    </source>
</evidence>
<keyword evidence="5 13" id="KW-0328">Glycosyltransferase</keyword>
<evidence type="ECO:0000256" key="3">
    <source>
        <dbReference type="ARBA" id="ARBA00004922"/>
    </source>
</evidence>
<evidence type="ECO:0000256" key="12">
    <source>
        <dbReference type="ARBA" id="ARBA00023211"/>
    </source>
</evidence>
<dbReference type="OMA" id="PWRIANW"/>
<name>A0A803M1V9_CHEQI</name>
<evidence type="ECO:0000313" key="15">
    <source>
        <dbReference type="EnsemblPlants" id="AUR62021941-RA:cds"/>
    </source>
</evidence>
<evidence type="ECO:0000256" key="4">
    <source>
        <dbReference type="ARBA" id="ARBA00008661"/>
    </source>
</evidence>
<dbReference type="GO" id="GO:0000139">
    <property type="term" value="C:Golgi membrane"/>
    <property type="evidence" value="ECO:0007669"/>
    <property type="project" value="UniProtKB-SubCell"/>
</dbReference>
<evidence type="ECO:0000256" key="10">
    <source>
        <dbReference type="ARBA" id="ARBA00023034"/>
    </source>
</evidence>
<dbReference type="PANTHER" id="PTHR11214:SF5">
    <property type="entry name" value="BETA-1,3-GALACTOSYLTRANSFERASE 4-RELATED"/>
    <property type="match status" value="1"/>
</dbReference>
<dbReference type="InterPro" id="IPR025298">
    <property type="entry name" value="DUF4094"/>
</dbReference>
<evidence type="ECO:0000256" key="9">
    <source>
        <dbReference type="ARBA" id="ARBA00022989"/>
    </source>
</evidence>
<evidence type="ECO:0000259" key="14">
    <source>
        <dbReference type="Pfam" id="PF13334"/>
    </source>
</evidence>